<evidence type="ECO:0000256" key="1">
    <source>
        <dbReference type="SAM" id="MobiDB-lite"/>
    </source>
</evidence>
<dbReference type="Proteomes" id="UP000664203">
    <property type="component" value="Unassembled WGS sequence"/>
</dbReference>
<feature type="non-terminal residue" evidence="2">
    <location>
        <position position="348"/>
    </location>
</feature>
<evidence type="ECO:0000313" key="2">
    <source>
        <dbReference type="EMBL" id="CAF9917588.1"/>
    </source>
</evidence>
<name>A0A8H3IGA8_9LECA</name>
<feature type="region of interest" description="Disordered" evidence="1">
    <location>
        <begin position="275"/>
        <end position="312"/>
    </location>
</feature>
<evidence type="ECO:0000313" key="3">
    <source>
        <dbReference type="Proteomes" id="UP000664203"/>
    </source>
</evidence>
<feature type="region of interest" description="Disordered" evidence="1">
    <location>
        <begin position="234"/>
        <end position="254"/>
    </location>
</feature>
<gene>
    <name evidence="2" type="ORF">ALECFALPRED_000281</name>
</gene>
<proteinExistence type="predicted"/>
<dbReference type="AlphaFoldDB" id="A0A8H3IGA8"/>
<dbReference type="InterPro" id="IPR027796">
    <property type="entry name" value="OTT_1508_deam-like"/>
</dbReference>
<dbReference type="EMBL" id="CAJPDR010000101">
    <property type="protein sequence ID" value="CAF9917588.1"/>
    <property type="molecule type" value="Genomic_DNA"/>
</dbReference>
<comment type="caution">
    <text evidence="2">The sequence shown here is derived from an EMBL/GenBank/DDBJ whole genome shotgun (WGS) entry which is preliminary data.</text>
</comment>
<protein>
    <submittedName>
        <fullName evidence="2">Uncharacterized protein</fullName>
    </submittedName>
</protein>
<keyword evidence="3" id="KW-1185">Reference proteome</keyword>
<feature type="compositionally biased region" description="Polar residues" evidence="1">
    <location>
        <begin position="293"/>
        <end position="312"/>
    </location>
</feature>
<dbReference type="OrthoDB" id="4851849at2759"/>
<dbReference type="Pfam" id="PF14441">
    <property type="entry name" value="OTT_1508_deam"/>
    <property type="match status" value="1"/>
</dbReference>
<organism evidence="2 3">
    <name type="scientific">Alectoria fallacina</name>
    <dbReference type="NCBI Taxonomy" id="1903189"/>
    <lineage>
        <taxon>Eukaryota</taxon>
        <taxon>Fungi</taxon>
        <taxon>Dikarya</taxon>
        <taxon>Ascomycota</taxon>
        <taxon>Pezizomycotina</taxon>
        <taxon>Lecanoromycetes</taxon>
        <taxon>OSLEUM clade</taxon>
        <taxon>Lecanoromycetidae</taxon>
        <taxon>Lecanorales</taxon>
        <taxon>Lecanorineae</taxon>
        <taxon>Parmeliaceae</taxon>
        <taxon>Alectoria</taxon>
    </lineage>
</organism>
<sequence>MAVPTARTFDAADLYRNVHDLCLKYQSVDSSIKDTDEELQLIKAAVNQRHGHGFGFKKTLRYSKLFKSIRLEIVPRYQQFTPQVAFPNKAAPCHVHAEIQLVTFYGLNPEIVKITPRVLGVSKNACYLCDLSIFHHNNFFISKTHGRLYHQSNLPDLKEFSQRQLLQYRQARAMMNDQLQISIVTERRKPWRRGYPLESWQALRSGFPTSPLPSSVGTLISKLDSLIASAVTSGTVTPRARSIDPSPRHEHEVDNTSIHDALDLLDLEVPSPRLPVSSNLSLGRKPDRESRSHAATLTQQSETTNLSASSMASWELPAQREFTVVAPVRTRIVGMSMTFETEGATRGK</sequence>
<accession>A0A8H3IGA8</accession>
<reference evidence="2" key="1">
    <citation type="submission" date="2021-03" db="EMBL/GenBank/DDBJ databases">
        <authorList>
            <person name="Tagirdzhanova G."/>
        </authorList>
    </citation>
    <scope>NUCLEOTIDE SEQUENCE</scope>
</reference>